<dbReference type="CDD" id="cd00093">
    <property type="entry name" value="HTH_XRE"/>
    <property type="match status" value="1"/>
</dbReference>
<dbReference type="SUPFAM" id="SSF47413">
    <property type="entry name" value="lambda repressor-like DNA-binding domains"/>
    <property type="match status" value="1"/>
</dbReference>
<dbReference type="PROSITE" id="PS50943">
    <property type="entry name" value="HTH_CROC1"/>
    <property type="match status" value="1"/>
</dbReference>
<proteinExistence type="predicted"/>
<reference evidence="2 3" key="1">
    <citation type="submission" date="2017-09" db="EMBL/GenBank/DDBJ databases">
        <title>Depth-based differentiation of microbial function through sediment-hosted aquifers and enrichment of novel symbionts in the deep terrestrial subsurface.</title>
        <authorList>
            <person name="Probst A.J."/>
            <person name="Ladd B."/>
            <person name="Jarett J.K."/>
            <person name="Geller-Mcgrath D.E."/>
            <person name="Sieber C.M."/>
            <person name="Emerson J.B."/>
            <person name="Anantharaman K."/>
            <person name="Thomas B.C."/>
            <person name="Malmstrom R."/>
            <person name="Stieglmeier M."/>
            <person name="Klingl A."/>
            <person name="Woyke T."/>
            <person name="Ryan C.M."/>
            <person name="Banfield J.F."/>
        </authorList>
    </citation>
    <scope>NUCLEOTIDE SEQUENCE [LARGE SCALE GENOMIC DNA]</scope>
    <source>
        <strain evidence="2">CG17_big_fil_post_rev_8_21_14_2_50_48_46</strain>
    </source>
</reference>
<protein>
    <recommendedName>
        <fullName evidence="1">HTH cro/C1-type domain-containing protein</fullName>
    </recommendedName>
</protein>
<dbReference type="GO" id="GO:0003677">
    <property type="term" value="F:DNA binding"/>
    <property type="evidence" value="ECO:0007669"/>
    <property type="project" value="InterPro"/>
</dbReference>
<dbReference type="InterPro" id="IPR010982">
    <property type="entry name" value="Lambda_DNA-bd_dom_sf"/>
</dbReference>
<evidence type="ECO:0000259" key="1">
    <source>
        <dbReference type="PROSITE" id="PS50943"/>
    </source>
</evidence>
<dbReference type="AlphaFoldDB" id="A0A2M7G3F4"/>
<accession>A0A2M7G3F4</accession>
<feature type="domain" description="HTH cro/C1-type" evidence="1">
    <location>
        <begin position="20"/>
        <end position="76"/>
    </location>
</feature>
<dbReference type="EMBL" id="PFFQ01000038">
    <property type="protein sequence ID" value="PIW16370.1"/>
    <property type="molecule type" value="Genomic_DNA"/>
</dbReference>
<evidence type="ECO:0000313" key="2">
    <source>
        <dbReference type="EMBL" id="PIW16370.1"/>
    </source>
</evidence>
<organism evidence="2 3">
    <name type="scientific">bacterium (Candidatus Blackallbacteria) CG17_big_fil_post_rev_8_21_14_2_50_48_46</name>
    <dbReference type="NCBI Taxonomy" id="2014261"/>
    <lineage>
        <taxon>Bacteria</taxon>
        <taxon>Candidatus Blackallbacteria</taxon>
    </lineage>
</organism>
<dbReference type="InterPro" id="IPR001387">
    <property type="entry name" value="Cro/C1-type_HTH"/>
</dbReference>
<dbReference type="Pfam" id="PF13560">
    <property type="entry name" value="HTH_31"/>
    <property type="match status" value="1"/>
</dbReference>
<evidence type="ECO:0000313" key="3">
    <source>
        <dbReference type="Proteomes" id="UP000231019"/>
    </source>
</evidence>
<dbReference type="SMART" id="SM00530">
    <property type="entry name" value="HTH_XRE"/>
    <property type="match status" value="1"/>
</dbReference>
<sequence>MSEHSAEEIQPGIRRIGDIVLKYRLRKDLTQKKLADLIKRNRNVITLLEQGRRMPGPEDLSSLADILDLHDDPDWRVVTHDHYLSAIAFETVLGEMIGKALNLETLDPLSQGMLIEAVTEYVQDQGAHMSLIQAHAHFNSILTFYGERNISLAFYRHFLGQTSFASVEQFEHQVRELQKTAIRIYGSFRKAYKTLSICSESELQEHLKPLEKIDRSLYTQRRPFETIHPIARERLDDLGYISAERVRRQNRERHELHSKLNELAEWIENDKEGSMLGFSAKKTHRIQALLRKFDSDLEIEETLFNRVDPEEIRREAARMAPEDEDLARIEETQETGQKNLSAYLTEPYMDVYIATSMRERADFISVNTFVETIFKDPRIAPLHLRYFNPTLSWIADRVAKGLVEALMLKRASLTIYMAQKGDTFGKDSEASVALGQGKPVIVYVPRLYSEKSQIDSESLMKMHEHGLRLLMQELNLEADEDLDRQGMVAKVLSAQLHQLPPQALTDLVLSHWADFDLYGEIKDLNADQKQLASNWLDELTLKARTGTPPLPPEQIRATLIEKLVHVALFFERRAFTFKEVHPLALQVILSSGVLNGILVVRSAEACTRMLEQILTNTLETELKVEPENYRLIEKHTGSTLRVISKNRLLTNAFWTQYFA</sequence>
<dbReference type="Proteomes" id="UP000231019">
    <property type="component" value="Unassembled WGS sequence"/>
</dbReference>
<name>A0A2M7G3F4_9BACT</name>
<dbReference type="Gene3D" id="1.10.260.40">
    <property type="entry name" value="lambda repressor-like DNA-binding domains"/>
    <property type="match status" value="1"/>
</dbReference>
<comment type="caution">
    <text evidence="2">The sequence shown here is derived from an EMBL/GenBank/DDBJ whole genome shotgun (WGS) entry which is preliminary data.</text>
</comment>
<gene>
    <name evidence="2" type="ORF">COW36_13655</name>
</gene>